<gene>
    <name evidence="1" type="ORF">METZ01_LOCUS513468</name>
</gene>
<reference evidence="1" key="1">
    <citation type="submission" date="2018-05" db="EMBL/GenBank/DDBJ databases">
        <authorList>
            <person name="Lanie J.A."/>
            <person name="Ng W.-L."/>
            <person name="Kazmierczak K.M."/>
            <person name="Andrzejewski T.M."/>
            <person name="Davidsen T.M."/>
            <person name="Wayne K.J."/>
            <person name="Tettelin H."/>
            <person name="Glass J.I."/>
            <person name="Rusch D."/>
            <person name="Podicherti R."/>
            <person name="Tsui H.-C.T."/>
            <person name="Winkler M.E."/>
        </authorList>
    </citation>
    <scope>NUCLEOTIDE SEQUENCE</scope>
</reference>
<organism evidence="1">
    <name type="scientific">marine metagenome</name>
    <dbReference type="NCBI Taxonomy" id="408172"/>
    <lineage>
        <taxon>unclassified sequences</taxon>
        <taxon>metagenomes</taxon>
        <taxon>ecological metagenomes</taxon>
    </lineage>
</organism>
<sequence length="51" mass="5528">MMKIFISMFLSVLYGIPYDGLTLITDIGQAGQGGGGSEQYETQLIDNQLTV</sequence>
<evidence type="ECO:0000313" key="1">
    <source>
        <dbReference type="EMBL" id="SVE60614.1"/>
    </source>
</evidence>
<protein>
    <submittedName>
        <fullName evidence="1">Uncharacterized protein</fullName>
    </submittedName>
</protein>
<dbReference type="AlphaFoldDB" id="A0A383EVK6"/>
<accession>A0A383EVK6</accession>
<proteinExistence type="predicted"/>
<dbReference type="EMBL" id="UINC01229051">
    <property type="protein sequence ID" value="SVE60614.1"/>
    <property type="molecule type" value="Genomic_DNA"/>
</dbReference>
<name>A0A383EVK6_9ZZZZ</name>
<feature type="non-terminal residue" evidence="1">
    <location>
        <position position="51"/>
    </location>
</feature>